<dbReference type="SUPFAM" id="SSF53850">
    <property type="entry name" value="Periplasmic binding protein-like II"/>
    <property type="match status" value="1"/>
</dbReference>
<feature type="domain" description="Ionotropic glutamate receptor C-terminal" evidence="6">
    <location>
        <begin position="32"/>
        <end position="254"/>
    </location>
</feature>
<dbReference type="RefSeq" id="WP_134170163.1">
    <property type="nucleotide sequence ID" value="NZ_SODD01000028.1"/>
</dbReference>
<dbReference type="SMART" id="SM00062">
    <property type="entry name" value="PBPb"/>
    <property type="match status" value="1"/>
</dbReference>
<evidence type="ECO:0000313" key="8">
    <source>
        <dbReference type="Proteomes" id="UP000294743"/>
    </source>
</evidence>
<evidence type="ECO:0000259" key="6">
    <source>
        <dbReference type="SMART" id="SM00079"/>
    </source>
</evidence>
<keyword evidence="3" id="KW-0732">Signal</keyword>
<dbReference type="PROSITE" id="PS01039">
    <property type="entry name" value="SBP_BACTERIAL_3"/>
    <property type="match status" value="1"/>
</dbReference>
<dbReference type="PANTHER" id="PTHR35936:SF17">
    <property type="entry name" value="ARGININE-BINDING EXTRACELLULAR PROTEIN ARTP"/>
    <property type="match status" value="1"/>
</dbReference>
<dbReference type="EMBL" id="SODD01000028">
    <property type="protein sequence ID" value="TDW16110.1"/>
    <property type="molecule type" value="Genomic_DNA"/>
</dbReference>
<dbReference type="SMART" id="SM00079">
    <property type="entry name" value="PBPe"/>
    <property type="match status" value="1"/>
</dbReference>
<gene>
    <name evidence="7" type="ORF">EDD63_1288</name>
</gene>
<comment type="similarity">
    <text evidence="2 4">Belongs to the bacterial solute-binding protein 3 family.</text>
</comment>
<evidence type="ECO:0000256" key="1">
    <source>
        <dbReference type="ARBA" id="ARBA00004196"/>
    </source>
</evidence>
<dbReference type="Gene3D" id="3.40.190.10">
    <property type="entry name" value="Periplasmic binding protein-like II"/>
    <property type="match status" value="2"/>
</dbReference>
<dbReference type="OrthoDB" id="9774451at2"/>
<dbReference type="CDD" id="cd13530">
    <property type="entry name" value="PBP2_peptides_like"/>
    <property type="match status" value="1"/>
</dbReference>
<protein>
    <submittedName>
        <fullName evidence="7">Polar amino acid transport system substrate-binding protein</fullName>
    </submittedName>
</protein>
<evidence type="ECO:0000313" key="7">
    <source>
        <dbReference type="EMBL" id="TDW16110.1"/>
    </source>
</evidence>
<dbReference type="InterPro" id="IPR001320">
    <property type="entry name" value="Iontro_rcpt_C"/>
</dbReference>
<dbReference type="PROSITE" id="PS51257">
    <property type="entry name" value="PROKAR_LIPOPROTEIN"/>
    <property type="match status" value="1"/>
</dbReference>
<name>A0A4R7ZLP2_9FIRM</name>
<dbReference type="PANTHER" id="PTHR35936">
    <property type="entry name" value="MEMBRANE-BOUND LYTIC MUREIN TRANSGLYCOSYLASE F"/>
    <property type="match status" value="1"/>
</dbReference>
<dbReference type="InterPro" id="IPR001638">
    <property type="entry name" value="Solute-binding_3/MltF_N"/>
</dbReference>
<dbReference type="Pfam" id="PF00497">
    <property type="entry name" value="SBP_bac_3"/>
    <property type="match status" value="1"/>
</dbReference>
<comment type="subcellular location">
    <subcellularLocation>
        <location evidence="1">Cell envelope</location>
    </subcellularLocation>
</comment>
<dbReference type="GO" id="GO:0016020">
    <property type="term" value="C:membrane"/>
    <property type="evidence" value="ECO:0007669"/>
    <property type="project" value="InterPro"/>
</dbReference>
<feature type="domain" description="Solute-binding protein family 3/N-terminal" evidence="5">
    <location>
        <begin position="32"/>
        <end position="254"/>
    </location>
</feature>
<dbReference type="GO" id="GO:0015276">
    <property type="term" value="F:ligand-gated monoatomic ion channel activity"/>
    <property type="evidence" value="ECO:0007669"/>
    <property type="project" value="InterPro"/>
</dbReference>
<accession>A0A4R7ZLP2</accession>
<dbReference type="Proteomes" id="UP000294743">
    <property type="component" value="Unassembled WGS sequence"/>
</dbReference>
<organism evidence="7 8">
    <name type="scientific">Breznakia blatticola</name>
    <dbReference type="NCBI Taxonomy" id="1754012"/>
    <lineage>
        <taxon>Bacteria</taxon>
        <taxon>Bacillati</taxon>
        <taxon>Bacillota</taxon>
        <taxon>Erysipelotrichia</taxon>
        <taxon>Erysipelotrichales</taxon>
        <taxon>Erysipelotrichaceae</taxon>
        <taxon>Breznakia</taxon>
    </lineage>
</organism>
<dbReference type="InterPro" id="IPR018313">
    <property type="entry name" value="SBP_3_CS"/>
</dbReference>
<sequence>MKKVLGLFLVIGLLVSGCGGSGDTKDGADKDKLTVLTNAGYPPYEMTDENGDLYGFDIDVMTEAAKIMKVDIEWKNVDFDAIPEMVRQGKGDVAIAGITPNAERAKKVDFSELYYTSDDMKNVVLVKEDSSIQTEEDIKGKSIGIQIGTVQQLIMEGMEDSYDLSFKKLKSYASLVQELNKGVIDAMVVEKAVADGLMEGNDGLRYFYMESGDELTGNAMIFAKDSALKEKFDNAINEMKENGTLDKLIEKWFE</sequence>
<evidence type="ECO:0000259" key="5">
    <source>
        <dbReference type="SMART" id="SM00062"/>
    </source>
</evidence>
<comment type="caution">
    <text evidence="7">The sequence shown here is derived from an EMBL/GenBank/DDBJ whole genome shotgun (WGS) entry which is preliminary data.</text>
</comment>
<evidence type="ECO:0000256" key="4">
    <source>
        <dbReference type="RuleBase" id="RU003744"/>
    </source>
</evidence>
<evidence type="ECO:0000256" key="2">
    <source>
        <dbReference type="ARBA" id="ARBA00010333"/>
    </source>
</evidence>
<proteinExistence type="inferred from homology"/>
<keyword evidence="8" id="KW-1185">Reference proteome</keyword>
<dbReference type="GO" id="GO:0030313">
    <property type="term" value="C:cell envelope"/>
    <property type="evidence" value="ECO:0007669"/>
    <property type="project" value="UniProtKB-SubCell"/>
</dbReference>
<reference evidence="7 8" key="1">
    <citation type="submission" date="2019-03" db="EMBL/GenBank/DDBJ databases">
        <title>Genomic Encyclopedia of Type Strains, Phase IV (KMG-IV): sequencing the most valuable type-strain genomes for metagenomic binning, comparative biology and taxonomic classification.</title>
        <authorList>
            <person name="Goeker M."/>
        </authorList>
    </citation>
    <scope>NUCLEOTIDE SEQUENCE [LARGE SCALE GENOMIC DNA]</scope>
    <source>
        <strain evidence="7 8">DSM 28867</strain>
    </source>
</reference>
<dbReference type="AlphaFoldDB" id="A0A4R7ZLP2"/>
<evidence type="ECO:0000256" key="3">
    <source>
        <dbReference type="ARBA" id="ARBA00022729"/>
    </source>
</evidence>